<feature type="non-terminal residue" evidence="2">
    <location>
        <position position="270"/>
    </location>
</feature>
<feature type="region of interest" description="Disordered" evidence="1">
    <location>
        <begin position="192"/>
        <end position="214"/>
    </location>
</feature>
<accession>A0A699HRA8</accession>
<gene>
    <name evidence="2" type="ORF">Tci_431728</name>
</gene>
<feature type="region of interest" description="Disordered" evidence="1">
    <location>
        <begin position="98"/>
        <end position="141"/>
    </location>
</feature>
<reference evidence="2" key="1">
    <citation type="journal article" date="2019" name="Sci. Rep.">
        <title>Draft genome of Tanacetum cinerariifolium, the natural source of mosquito coil.</title>
        <authorList>
            <person name="Yamashiro T."/>
            <person name="Shiraishi A."/>
            <person name="Satake H."/>
            <person name="Nakayama K."/>
        </authorList>
    </citation>
    <scope>NUCLEOTIDE SEQUENCE</scope>
</reference>
<feature type="region of interest" description="Disordered" evidence="1">
    <location>
        <begin position="1"/>
        <end position="51"/>
    </location>
</feature>
<protein>
    <submittedName>
        <fullName evidence="2">Uncharacterized protein</fullName>
    </submittedName>
</protein>
<name>A0A699HRA8_TANCI</name>
<evidence type="ECO:0000313" key="2">
    <source>
        <dbReference type="EMBL" id="GEY59754.1"/>
    </source>
</evidence>
<evidence type="ECO:0000256" key="1">
    <source>
        <dbReference type="SAM" id="MobiDB-lite"/>
    </source>
</evidence>
<comment type="caution">
    <text evidence="2">The sequence shown here is derived from an EMBL/GenBank/DDBJ whole genome shotgun (WGS) entry which is preliminary data.</text>
</comment>
<feature type="compositionally biased region" description="Basic and acidic residues" evidence="1">
    <location>
        <begin position="99"/>
        <end position="138"/>
    </location>
</feature>
<organism evidence="2">
    <name type="scientific">Tanacetum cinerariifolium</name>
    <name type="common">Dalmatian daisy</name>
    <name type="synonym">Chrysanthemum cinerariifolium</name>
    <dbReference type="NCBI Taxonomy" id="118510"/>
    <lineage>
        <taxon>Eukaryota</taxon>
        <taxon>Viridiplantae</taxon>
        <taxon>Streptophyta</taxon>
        <taxon>Embryophyta</taxon>
        <taxon>Tracheophyta</taxon>
        <taxon>Spermatophyta</taxon>
        <taxon>Magnoliopsida</taxon>
        <taxon>eudicotyledons</taxon>
        <taxon>Gunneridae</taxon>
        <taxon>Pentapetalae</taxon>
        <taxon>asterids</taxon>
        <taxon>campanulids</taxon>
        <taxon>Asterales</taxon>
        <taxon>Asteraceae</taxon>
        <taxon>Asteroideae</taxon>
        <taxon>Anthemideae</taxon>
        <taxon>Anthemidinae</taxon>
        <taxon>Tanacetum</taxon>
    </lineage>
</organism>
<proteinExistence type="predicted"/>
<dbReference type="EMBL" id="BKCJ010192182">
    <property type="protein sequence ID" value="GEY59754.1"/>
    <property type="molecule type" value="Genomic_DNA"/>
</dbReference>
<dbReference type="AlphaFoldDB" id="A0A699HRA8"/>
<sequence length="270" mass="30271">MVQAQEEIGEESVADEAINGEMSDSLERATTTTTSSDTKQDRGVNTPESEEDILKLNELMDLCTILQNMVLALEATKTSQPQEIDSLKRRVEKLKKKQRTELVKESTKKDKAKTAQESSSKRARDELEQESSKKQKIDDDTDTTELKQLVNIISEEDIAIDAIPLISSKQTELKGFYSNQRVRLMTYAPPEPATLQEEHGQKQATSSKRAIKAKQSIKWHETRGSIAMAKELANTRLGGHDVVGKRRAATSYMKTVDDSYIESSDEAYLT</sequence>